<accession>A0A382W9H7</accession>
<dbReference type="EMBL" id="UINC01157662">
    <property type="protein sequence ID" value="SVD54781.1"/>
    <property type="molecule type" value="Genomic_DNA"/>
</dbReference>
<dbReference type="PANTHER" id="PTHR46368:SF4">
    <property type="entry name" value="OS10G0403700 PROTEIN"/>
    <property type="match status" value="1"/>
</dbReference>
<dbReference type="InterPro" id="IPR036291">
    <property type="entry name" value="NAD(P)-bd_dom_sf"/>
</dbReference>
<protein>
    <recommendedName>
        <fullName evidence="2">Gfo/Idh/MocA-like oxidoreductase N-terminal domain-containing protein</fullName>
    </recommendedName>
</protein>
<gene>
    <name evidence="1" type="ORF">METZ01_LOCUS407635</name>
</gene>
<proteinExistence type="predicted"/>
<reference evidence="1" key="1">
    <citation type="submission" date="2018-05" db="EMBL/GenBank/DDBJ databases">
        <authorList>
            <person name="Lanie J.A."/>
            <person name="Ng W.-L."/>
            <person name="Kazmierczak K.M."/>
            <person name="Andrzejewski T.M."/>
            <person name="Davidsen T.M."/>
            <person name="Wayne K.J."/>
            <person name="Tettelin H."/>
            <person name="Glass J.I."/>
            <person name="Rusch D."/>
            <person name="Podicherti R."/>
            <person name="Tsui H.-C.T."/>
            <person name="Winkler M.E."/>
        </authorList>
    </citation>
    <scope>NUCLEOTIDE SEQUENCE</scope>
</reference>
<dbReference type="AlphaFoldDB" id="A0A382W9H7"/>
<sequence>MSEKKCRWGFLSAAWIGMKNWQSVALSGNGEIVAVASRDKAKAQAWIDDCSSHVPFPTKPEAVEGYDELLARDDIDAVYIP</sequence>
<evidence type="ECO:0008006" key="2">
    <source>
        <dbReference type="Google" id="ProtNLM"/>
    </source>
</evidence>
<dbReference type="Gene3D" id="3.40.50.720">
    <property type="entry name" value="NAD(P)-binding Rossmann-like Domain"/>
    <property type="match status" value="1"/>
</dbReference>
<evidence type="ECO:0000313" key="1">
    <source>
        <dbReference type="EMBL" id="SVD54781.1"/>
    </source>
</evidence>
<dbReference type="SUPFAM" id="SSF51735">
    <property type="entry name" value="NAD(P)-binding Rossmann-fold domains"/>
    <property type="match status" value="1"/>
</dbReference>
<name>A0A382W9H7_9ZZZZ</name>
<dbReference type="PANTHER" id="PTHR46368">
    <property type="match status" value="1"/>
</dbReference>
<organism evidence="1">
    <name type="scientific">marine metagenome</name>
    <dbReference type="NCBI Taxonomy" id="408172"/>
    <lineage>
        <taxon>unclassified sequences</taxon>
        <taxon>metagenomes</taxon>
        <taxon>ecological metagenomes</taxon>
    </lineage>
</organism>
<feature type="non-terminal residue" evidence="1">
    <location>
        <position position="81"/>
    </location>
</feature>